<gene>
    <name evidence="2" type="ORF">LDG_5299</name>
</gene>
<dbReference type="InParanoid" id="G9EJD7"/>
<dbReference type="EMBL" id="JH413796">
    <property type="protein sequence ID" value="EHL32703.1"/>
    <property type="molecule type" value="Genomic_DNA"/>
</dbReference>
<keyword evidence="1" id="KW-1133">Transmembrane helix</keyword>
<dbReference type="HOGENOM" id="CLU_3291767_0_0_6"/>
<dbReference type="Gene3D" id="1.20.1530.20">
    <property type="match status" value="1"/>
</dbReference>
<sequence>MISDDLFSAIVLMVLITTFIAPPLLKARYAAQEKKDRING</sequence>
<keyword evidence="1" id="KW-0812">Transmembrane</keyword>
<proteinExistence type="predicted"/>
<keyword evidence="1" id="KW-0472">Membrane</keyword>
<evidence type="ECO:0000313" key="2">
    <source>
        <dbReference type="EMBL" id="EHL32703.1"/>
    </source>
</evidence>
<keyword evidence="3" id="KW-1185">Reference proteome</keyword>
<dbReference type="AlphaFoldDB" id="G9EJD7"/>
<dbReference type="STRING" id="658187.LDG_5299"/>
<dbReference type="InterPro" id="IPR038770">
    <property type="entry name" value="Na+/solute_symporter_sf"/>
</dbReference>
<evidence type="ECO:0000313" key="3">
    <source>
        <dbReference type="Proteomes" id="UP000002770"/>
    </source>
</evidence>
<accession>G9EJD7</accession>
<dbReference type="Proteomes" id="UP000002770">
    <property type="component" value="Unassembled WGS sequence"/>
</dbReference>
<protein>
    <submittedName>
        <fullName evidence="2">Uncharacterized protein</fullName>
    </submittedName>
</protein>
<feature type="transmembrane region" description="Helical" evidence="1">
    <location>
        <begin position="6"/>
        <end position="25"/>
    </location>
</feature>
<evidence type="ECO:0000256" key="1">
    <source>
        <dbReference type="SAM" id="Phobius"/>
    </source>
</evidence>
<name>G9EJD7_9GAMM</name>
<reference evidence="2 3" key="1">
    <citation type="journal article" date="2011" name="BMC Genomics">
        <title>Insight into cross-talk between intra-amoebal pathogens.</title>
        <authorList>
            <person name="Gimenez G."/>
            <person name="Bertelli C."/>
            <person name="Moliner C."/>
            <person name="Robert C."/>
            <person name="Raoult D."/>
            <person name="Fournier P.E."/>
            <person name="Greub G."/>
        </authorList>
    </citation>
    <scope>NUCLEOTIDE SEQUENCE [LARGE SCALE GENOMIC DNA]</scope>
    <source>
        <strain evidence="2 3">LLAP12</strain>
    </source>
</reference>
<organism evidence="2 3">
    <name type="scientific">Legionella drancourtii LLAP12</name>
    <dbReference type="NCBI Taxonomy" id="658187"/>
    <lineage>
        <taxon>Bacteria</taxon>
        <taxon>Pseudomonadati</taxon>
        <taxon>Pseudomonadota</taxon>
        <taxon>Gammaproteobacteria</taxon>
        <taxon>Legionellales</taxon>
        <taxon>Legionellaceae</taxon>
        <taxon>Legionella</taxon>
    </lineage>
</organism>